<gene>
    <name evidence="1" type="ORF">JGU71_13655</name>
</gene>
<reference evidence="1" key="1">
    <citation type="submission" date="2020-12" db="EMBL/GenBank/DDBJ databases">
        <title>Antrihabitans popcorni sp. nov. and Antrihabitans auranticaus sp. nov., isolated from a larva cave.</title>
        <authorList>
            <person name="Lee S.D."/>
            <person name="Kim I.S."/>
        </authorList>
    </citation>
    <scope>NUCLEOTIDE SEQUENCE</scope>
    <source>
        <strain evidence="1">YC3-6</strain>
    </source>
</reference>
<comment type="caution">
    <text evidence="1">The sequence shown here is derived from an EMBL/GenBank/DDBJ whole genome shotgun (WGS) entry which is preliminary data.</text>
</comment>
<evidence type="ECO:0000313" key="2">
    <source>
        <dbReference type="Proteomes" id="UP000655868"/>
    </source>
</evidence>
<proteinExistence type="predicted"/>
<dbReference type="AlphaFoldDB" id="A0A934NRI7"/>
<organism evidence="1 2">
    <name type="scientific">Antrihabitans stalagmiti</name>
    <dbReference type="NCBI Taxonomy" id="2799499"/>
    <lineage>
        <taxon>Bacteria</taxon>
        <taxon>Bacillati</taxon>
        <taxon>Actinomycetota</taxon>
        <taxon>Actinomycetes</taxon>
        <taxon>Mycobacteriales</taxon>
        <taxon>Nocardiaceae</taxon>
        <taxon>Antrihabitans</taxon>
    </lineage>
</organism>
<keyword evidence="2" id="KW-1185">Reference proteome</keyword>
<protein>
    <recommendedName>
        <fullName evidence="3">AbiEi antitoxin C-terminal domain-containing protein</fullName>
    </recommendedName>
</protein>
<accession>A0A934NRI7</accession>
<evidence type="ECO:0008006" key="3">
    <source>
        <dbReference type="Google" id="ProtNLM"/>
    </source>
</evidence>
<dbReference type="Proteomes" id="UP000655868">
    <property type="component" value="Unassembled WGS sequence"/>
</dbReference>
<dbReference type="EMBL" id="JAEMNV010000004">
    <property type="protein sequence ID" value="MBJ8339937.1"/>
    <property type="molecule type" value="Genomic_DNA"/>
</dbReference>
<evidence type="ECO:0000313" key="1">
    <source>
        <dbReference type="EMBL" id="MBJ8339937.1"/>
    </source>
</evidence>
<name>A0A934NRI7_9NOCA</name>
<sequence>MRGGELDRLVNASCDGVVLSTTLQQLGMARSSIARRCGNGGVWQRILPGVVVLHNGHPSQRQRSIAALLYGGDDALLTGTSALAAYGFEIAGSNAHVLIPHTRSRTPTAFVHIERTWRMPNGAKRGSLRCAPIERAVLDACRRMTSADLCRTALTRVLQRGDTSLQALVDELAAGSDRGSALPRTVLGELSANAHSIAELRARKLYRGFRLPTMVHNPDIVSGTGEFIARPDGWIDSVAMAWEIDSLAHHMSVRDHVATVRRRERMLACGIEVVTHLPTQLSDEPLLVEAQLRAGYERACGRPRPNVHIKSAERM</sequence>